<keyword evidence="2" id="KW-0472">Membrane</keyword>
<feature type="region of interest" description="Disordered" evidence="1">
    <location>
        <begin position="1"/>
        <end position="61"/>
    </location>
</feature>
<evidence type="ECO:0000256" key="2">
    <source>
        <dbReference type="SAM" id="Phobius"/>
    </source>
</evidence>
<evidence type="ECO:0000313" key="3">
    <source>
        <dbReference type="EMBL" id="KAF2432561.1"/>
    </source>
</evidence>
<dbReference type="EMBL" id="MU007025">
    <property type="protein sequence ID" value="KAF2432561.1"/>
    <property type="molecule type" value="Genomic_DNA"/>
</dbReference>
<name>A0A9P4U0L1_9PEZI</name>
<feature type="compositionally biased region" description="Basic and acidic residues" evidence="1">
    <location>
        <begin position="1"/>
        <end position="17"/>
    </location>
</feature>
<sequence>MHSSSERHRSELGHAEHGASPLWRSPRLPATHNNQPSLLGGARLRRGIHSAHPPTPSSQGRASLRWGIHFAHPRTHNTSQCILNAELKLILMGNLAASLLIASFGVAFKVAFEKTAAAVVVVVVVVVAAFAFTSIASSE</sequence>
<keyword evidence="4" id="KW-1185">Reference proteome</keyword>
<protein>
    <submittedName>
        <fullName evidence="3">Uncharacterized protein</fullName>
    </submittedName>
</protein>
<evidence type="ECO:0000313" key="4">
    <source>
        <dbReference type="Proteomes" id="UP000800235"/>
    </source>
</evidence>
<keyword evidence="2" id="KW-0812">Transmembrane</keyword>
<dbReference type="Proteomes" id="UP000800235">
    <property type="component" value="Unassembled WGS sequence"/>
</dbReference>
<keyword evidence="2" id="KW-1133">Transmembrane helix</keyword>
<reference evidence="3" key="1">
    <citation type="journal article" date="2020" name="Stud. Mycol.">
        <title>101 Dothideomycetes genomes: a test case for predicting lifestyles and emergence of pathogens.</title>
        <authorList>
            <person name="Haridas S."/>
            <person name="Albert R."/>
            <person name="Binder M."/>
            <person name="Bloem J."/>
            <person name="Labutti K."/>
            <person name="Salamov A."/>
            <person name="Andreopoulos B."/>
            <person name="Baker S."/>
            <person name="Barry K."/>
            <person name="Bills G."/>
            <person name="Bluhm B."/>
            <person name="Cannon C."/>
            <person name="Castanera R."/>
            <person name="Culley D."/>
            <person name="Daum C."/>
            <person name="Ezra D."/>
            <person name="Gonzalez J."/>
            <person name="Henrissat B."/>
            <person name="Kuo A."/>
            <person name="Liang C."/>
            <person name="Lipzen A."/>
            <person name="Lutzoni F."/>
            <person name="Magnuson J."/>
            <person name="Mondo S."/>
            <person name="Nolan M."/>
            <person name="Ohm R."/>
            <person name="Pangilinan J."/>
            <person name="Park H.-J."/>
            <person name="Ramirez L."/>
            <person name="Alfaro M."/>
            <person name="Sun H."/>
            <person name="Tritt A."/>
            <person name="Yoshinaga Y."/>
            <person name="Zwiers L.-H."/>
            <person name="Turgeon B."/>
            <person name="Goodwin S."/>
            <person name="Spatafora J."/>
            <person name="Crous P."/>
            <person name="Grigoriev I."/>
        </authorList>
    </citation>
    <scope>NUCLEOTIDE SEQUENCE</scope>
    <source>
        <strain evidence="3">CBS 130266</strain>
    </source>
</reference>
<feature type="transmembrane region" description="Helical" evidence="2">
    <location>
        <begin position="116"/>
        <end position="136"/>
    </location>
</feature>
<proteinExistence type="predicted"/>
<accession>A0A9P4U0L1</accession>
<comment type="caution">
    <text evidence="3">The sequence shown here is derived from an EMBL/GenBank/DDBJ whole genome shotgun (WGS) entry which is preliminary data.</text>
</comment>
<gene>
    <name evidence="3" type="ORF">EJ08DRAFT_658905</name>
</gene>
<evidence type="ECO:0000256" key="1">
    <source>
        <dbReference type="SAM" id="MobiDB-lite"/>
    </source>
</evidence>
<organism evidence="3 4">
    <name type="scientific">Tothia fuscella</name>
    <dbReference type="NCBI Taxonomy" id="1048955"/>
    <lineage>
        <taxon>Eukaryota</taxon>
        <taxon>Fungi</taxon>
        <taxon>Dikarya</taxon>
        <taxon>Ascomycota</taxon>
        <taxon>Pezizomycotina</taxon>
        <taxon>Dothideomycetes</taxon>
        <taxon>Pleosporomycetidae</taxon>
        <taxon>Venturiales</taxon>
        <taxon>Cylindrosympodiaceae</taxon>
        <taxon>Tothia</taxon>
    </lineage>
</organism>
<feature type="transmembrane region" description="Helical" evidence="2">
    <location>
        <begin position="89"/>
        <end position="110"/>
    </location>
</feature>
<dbReference type="AlphaFoldDB" id="A0A9P4U0L1"/>